<feature type="region of interest" description="Disordered" evidence="1">
    <location>
        <begin position="177"/>
        <end position="322"/>
    </location>
</feature>
<sequence length="933" mass="104332">MKTSSGLTSSSGTLDQTVSDLSRSTQDSTLSVTSLTPENQRLKTTSPLPIVLSSECILLTPIVPEQEDLNTTGSTQIEETAIETSDGPFPTVINSETTLIEPLEKGYISKKEMHNYSVHFLDSGHSDSSEEIKKVKKSQRVRIANDTESLVVNGHRGETFEVTPTTDIHKTQVDENGNDSIVGLEKDSRTNQFPRDRRKSLCPGNMKNEEESDGEKEKIDKSTLIIHETVGESDTSLDAPADQVPTFCGTDHVNTDATRKTSDDVELVLKRSSQDSERELSSRKVDMSTQFPADDGVDDEFSKSAKTRGPERRKSRREKRDAKLAEISDMVDELELREVPISSISTTTYYEGLDEFLVPRYCAAPRSVSMLVNTSSEYSSDSDLSFADSLEDRLSPVPERRPSEFTRYDNRLVRGEVAEIHAECKHKRRMRKCYAYFVTLSGEQTNIAVTTMPESIRNRLIMKEKQIRYLCRRKHSSRKVYCRRGSHRLCSKHRGKQKHTQTSPMNSAPAEQAAPETNNKATVSASVQTSEIVADKKESTKEKEDKVQNYDRIMIGFCSSNTQTSIYYSQDVTTMKKTGDTNDRTVTNGADIRTKAQNVCQSNSKLAKQDADIDERICQILLAGLKEQENGHMVFVEETQTYYSKSNVKKISTSAQTTDGVKDSATLTDLTYDCQKSDRAPGKGNESGGKEKLTALQKSEETLEKLQKINESLRKEIQDTKLRCNQGTQVNFDKVSKTVEPETHGDSYGSLLNHSSNFKQASFAEHRRPRQLEPSRNPQPPTKLQPPKSNSRLPSKGSQKRSSNLLGSKFRQKFEAIPEEKSSGSLESTEDSAEATPRESSEYLNLNYIRNKNNLRHGDDIRKPRNRNDARNGNDTRVGNDGHSGTDFRARSEGRYGSEAKNGNDLRSGTGLRLRMGMIPGTETAVRLGMGMI</sequence>
<organism evidence="2 3">
    <name type="scientific">Bemisia tabaci</name>
    <name type="common">Sweetpotato whitefly</name>
    <name type="synonym">Aleurodes tabaci</name>
    <dbReference type="NCBI Taxonomy" id="7038"/>
    <lineage>
        <taxon>Eukaryota</taxon>
        <taxon>Metazoa</taxon>
        <taxon>Ecdysozoa</taxon>
        <taxon>Arthropoda</taxon>
        <taxon>Hexapoda</taxon>
        <taxon>Insecta</taxon>
        <taxon>Pterygota</taxon>
        <taxon>Neoptera</taxon>
        <taxon>Paraneoptera</taxon>
        <taxon>Hemiptera</taxon>
        <taxon>Sternorrhyncha</taxon>
        <taxon>Aleyrodoidea</taxon>
        <taxon>Aleyrodidae</taxon>
        <taxon>Aleyrodinae</taxon>
        <taxon>Bemisia</taxon>
    </lineage>
</organism>
<feature type="compositionally biased region" description="Polar residues" evidence="1">
    <location>
        <begin position="787"/>
        <end position="806"/>
    </location>
</feature>
<proteinExistence type="predicted"/>
<feature type="region of interest" description="Disordered" evidence="1">
    <location>
        <begin position="674"/>
        <end position="697"/>
    </location>
</feature>
<evidence type="ECO:0000313" key="2">
    <source>
        <dbReference type="EMBL" id="CAH0385733.1"/>
    </source>
</evidence>
<gene>
    <name evidence="2" type="ORF">BEMITA_LOCUS4930</name>
</gene>
<evidence type="ECO:0000256" key="1">
    <source>
        <dbReference type="SAM" id="MobiDB-lite"/>
    </source>
</evidence>
<feature type="region of interest" description="Disordered" evidence="1">
    <location>
        <begin position="1"/>
        <end position="38"/>
    </location>
</feature>
<protein>
    <submittedName>
        <fullName evidence="2">Uncharacterized protein</fullName>
    </submittedName>
</protein>
<keyword evidence="3" id="KW-1185">Reference proteome</keyword>
<reference evidence="2" key="1">
    <citation type="submission" date="2021-12" db="EMBL/GenBank/DDBJ databases">
        <authorList>
            <person name="King R."/>
        </authorList>
    </citation>
    <scope>NUCLEOTIDE SEQUENCE</scope>
</reference>
<feature type="compositionally biased region" description="Basic and acidic residues" evidence="1">
    <location>
        <begin position="856"/>
        <end position="904"/>
    </location>
</feature>
<accession>A0A9P0A797</accession>
<name>A0A9P0A797_BEMTA</name>
<feature type="compositionally biased region" description="Basic and acidic residues" evidence="1">
    <location>
        <begin position="764"/>
        <end position="773"/>
    </location>
</feature>
<feature type="compositionally biased region" description="Basic residues" evidence="1">
    <location>
        <begin position="489"/>
        <end position="499"/>
    </location>
</feature>
<feature type="compositionally biased region" description="Basic and acidic residues" evidence="1">
    <location>
        <begin position="253"/>
        <end position="286"/>
    </location>
</feature>
<feature type="region of interest" description="Disordered" evidence="1">
    <location>
        <begin position="761"/>
        <end position="910"/>
    </location>
</feature>
<feature type="compositionally biased region" description="Polar residues" evidence="1">
    <location>
        <begin position="842"/>
        <end position="852"/>
    </location>
</feature>
<feature type="compositionally biased region" description="Polar residues" evidence="1">
    <location>
        <begin position="515"/>
        <end position="527"/>
    </location>
</feature>
<evidence type="ECO:0000313" key="3">
    <source>
        <dbReference type="Proteomes" id="UP001152759"/>
    </source>
</evidence>
<dbReference type="AlphaFoldDB" id="A0A9P0A797"/>
<feature type="region of interest" description="Disordered" evidence="1">
    <location>
        <begin position="489"/>
        <end position="527"/>
    </location>
</feature>
<dbReference type="EMBL" id="OU963863">
    <property type="protein sequence ID" value="CAH0385733.1"/>
    <property type="molecule type" value="Genomic_DNA"/>
</dbReference>
<feature type="compositionally biased region" description="Basic and acidic residues" evidence="1">
    <location>
        <begin position="688"/>
        <end position="697"/>
    </location>
</feature>
<feature type="compositionally biased region" description="Basic and acidic residues" evidence="1">
    <location>
        <begin position="300"/>
        <end position="322"/>
    </location>
</feature>
<feature type="compositionally biased region" description="Polar residues" evidence="1">
    <location>
        <begin position="15"/>
        <end position="38"/>
    </location>
</feature>
<dbReference type="Proteomes" id="UP001152759">
    <property type="component" value="Chromosome 2"/>
</dbReference>
<feature type="compositionally biased region" description="Basic and acidic residues" evidence="1">
    <location>
        <begin position="812"/>
        <end position="822"/>
    </location>
</feature>
<feature type="compositionally biased region" description="Low complexity" evidence="1">
    <location>
        <begin position="1"/>
        <end position="14"/>
    </location>
</feature>